<evidence type="ECO:0008006" key="3">
    <source>
        <dbReference type="Google" id="ProtNLM"/>
    </source>
</evidence>
<gene>
    <name evidence="1" type="ordered locus">Aboo_0910</name>
</gene>
<dbReference type="eggNOG" id="arCOG13542">
    <property type="taxonomic scope" value="Archaea"/>
</dbReference>
<name>B5IGZ3_ACIB4</name>
<proteinExistence type="predicted"/>
<accession>B5IGZ3</accession>
<dbReference type="Proteomes" id="UP000001400">
    <property type="component" value="Chromosome"/>
</dbReference>
<protein>
    <recommendedName>
        <fullName evidence="3">Histidine kinase N-terminal 7TM region domain-containing protein</fullName>
    </recommendedName>
</protein>
<evidence type="ECO:0000313" key="1">
    <source>
        <dbReference type="EMBL" id="ADD08719.1"/>
    </source>
</evidence>
<dbReference type="EMBL" id="CP001941">
    <property type="protein sequence ID" value="ADD08719.1"/>
    <property type="molecule type" value="Genomic_DNA"/>
</dbReference>
<dbReference type="RefSeq" id="WP_008086393.1">
    <property type="nucleotide sequence ID" value="NC_013926.1"/>
</dbReference>
<dbReference type="STRING" id="439481.Aboo_0910"/>
<reference evidence="1" key="1">
    <citation type="submission" date="2010-02" db="EMBL/GenBank/DDBJ databases">
        <title>Complete sequence of Aciduliprofundum boonei T469.</title>
        <authorList>
            <consortium name="US DOE Joint Genome Institute"/>
            <person name="Lucas S."/>
            <person name="Copeland A."/>
            <person name="Lapidus A."/>
            <person name="Cheng J.-F."/>
            <person name="Bruce D."/>
            <person name="Goodwin L."/>
            <person name="Pitluck S."/>
            <person name="Saunders E."/>
            <person name="Detter J.C."/>
            <person name="Han C."/>
            <person name="Tapia R."/>
            <person name="Land M."/>
            <person name="Hauser L."/>
            <person name="Kyrpides N."/>
            <person name="Mikhailova N."/>
            <person name="Flores G."/>
            <person name="Reysenbach A.-L."/>
            <person name="Woyke T."/>
        </authorList>
    </citation>
    <scope>NUCLEOTIDE SEQUENCE</scope>
    <source>
        <strain evidence="1">T469</strain>
    </source>
</reference>
<dbReference type="HOGENOM" id="CLU_1269850_0_0_2"/>
<dbReference type="AlphaFoldDB" id="B5IGZ3"/>
<dbReference type="OrthoDB" id="367761at2157"/>
<dbReference type="KEGG" id="abi:Aboo_0910"/>
<evidence type="ECO:0000313" key="2">
    <source>
        <dbReference type="Proteomes" id="UP000001400"/>
    </source>
</evidence>
<organism evidence="1 2">
    <name type="scientific">Aciduliprofundum boonei (strain DSM 19572 / T469)</name>
    <dbReference type="NCBI Taxonomy" id="439481"/>
    <lineage>
        <taxon>Archaea</taxon>
        <taxon>Methanobacteriati</taxon>
        <taxon>Thermoplasmatota</taxon>
        <taxon>DHVE2 group</taxon>
        <taxon>Candidatus Aciduliprofundum</taxon>
    </lineage>
</organism>
<sequence length="216" mass="25218">MEDPLGVIATIINALLFLFISLYILLFKNDRDASHYLFSFMTFSLFIYSVMEVIKFAGNYNIALWMAKLSPSFLALAAYFFLLFTYYLKIGWSKSMAILSFLPIVFLVIFSYEYLIENVKYTHFGWVSIFSFHSLILYSLFLATYFIVGLWNLLIIYRNIEKELRKKVLYFIIGGVAVISFSLLFILQIKENEYILPFINLSLVVLGLLYFSALIK</sequence>
<keyword evidence="2" id="KW-1185">Reference proteome</keyword>
<dbReference type="GeneID" id="8827863"/>